<gene>
    <name evidence="4" type="primary">wcaJ_2</name>
    <name evidence="4" type="ORF">NCTC13163_00630</name>
</gene>
<evidence type="ECO:0000256" key="1">
    <source>
        <dbReference type="ARBA" id="ARBA00006464"/>
    </source>
</evidence>
<dbReference type="OrthoDB" id="9808602at2"/>
<organism evidence="4 5">
    <name type="scientific">Exiguobacterium aurantiacum</name>
    <dbReference type="NCBI Taxonomy" id="33987"/>
    <lineage>
        <taxon>Bacteria</taxon>
        <taxon>Bacillati</taxon>
        <taxon>Bacillota</taxon>
        <taxon>Bacilli</taxon>
        <taxon>Bacillales</taxon>
        <taxon>Bacillales Family XII. Incertae Sedis</taxon>
        <taxon>Exiguobacterium</taxon>
    </lineage>
</organism>
<evidence type="ECO:0000256" key="2">
    <source>
        <dbReference type="SAM" id="Phobius"/>
    </source>
</evidence>
<dbReference type="InterPro" id="IPR003362">
    <property type="entry name" value="Bact_transf"/>
</dbReference>
<dbReference type="PANTHER" id="PTHR30576:SF10">
    <property type="entry name" value="SLL5057 PROTEIN"/>
    <property type="match status" value="1"/>
</dbReference>
<proteinExistence type="inferred from homology"/>
<dbReference type="GO" id="GO:0016780">
    <property type="term" value="F:phosphotransferase activity, for other substituted phosphate groups"/>
    <property type="evidence" value="ECO:0007669"/>
    <property type="project" value="TreeGrafter"/>
</dbReference>
<keyword evidence="2" id="KW-0472">Membrane</keyword>
<dbReference type="AlphaFoldDB" id="A0A377FS42"/>
<protein>
    <submittedName>
        <fullName evidence="4">Colanic biosynthesis UDP-glucose lipid carrier transferase</fullName>
    </submittedName>
</protein>
<feature type="domain" description="Bacterial sugar transferase" evidence="3">
    <location>
        <begin position="7"/>
        <end position="185"/>
    </location>
</feature>
<evidence type="ECO:0000259" key="3">
    <source>
        <dbReference type="Pfam" id="PF02397"/>
    </source>
</evidence>
<dbReference type="RefSeq" id="WP_029334391.1">
    <property type="nucleotide sequence ID" value="NZ_UGGP01000001.1"/>
</dbReference>
<comment type="similarity">
    <text evidence="1">Belongs to the bacterial sugar transferase family.</text>
</comment>
<keyword evidence="4" id="KW-0808">Transferase</keyword>
<accession>A0A377FS42</accession>
<keyword evidence="2" id="KW-1133">Transmembrane helix</keyword>
<keyword evidence="2" id="KW-0812">Transmembrane</keyword>
<feature type="transmembrane region" description="Helical" evidence="2">
    <location>
        <begin position="12"/>
        <end position="33"/>
    </location>
</feature>
<dbReference type="EMBL" id="UGGP01000001">
    <property type="protein sequence ID" value="STO07285.1"/>
    <property type="molecule type" value="Genomic_DNA"/>
</dbReference>
<name>A0A377FS42_9BACL</name>
<dbReference type="STRING" id="1397694.GCA_000702585_01145"/>
<dbReference type="Pfam" id="PF02397">
    <property type="entry name" value="Bac_transf"/>
    <property type="match status" value="1"/>
</dbReference>
<evidence type="ECO:0000313" key="5">
    <source>
        <dbReference type="Proteomes" id="UP000254060"/>
    </source>
</evidence>
<reference evidence="4 5" key="1">
    <citation type="submission" date="2018-06" db="EMBL/GenBank/DDBJ databases">
        <authorList>
            <consortium name="Pathogen Informatics"/>
            <person name="Doyle S."/>
        </authorList>
    </citation>
    <scope>NUCLEOTIDE SEQUENCE [LARGE SCALE GENOMIC DNA]</scope>
    <source>
        <strain evidence="4 5">NCTC13163</strain>
    </source>
</reference>
<dbReference type="PANTHER" id="PTHR30576">
    <property type="entry name" value="COLANIC BIOSYNTHESIS UDP-GLUCOSE LIPID CARRIER TRANSFERASE"/>
    <property type="match status" value="1"/>
</dbReference>
<evidence type="ECO:0000313" key="4">
    <source>
        <dbReference type="EMBL" id="STO07285.1"/>
    </source>
</evidence>
<sequence length="214" mass="24316">MRYLNQKRRFDVLVSATALVVLAPLFLMLAVLIKLDSRGPVFFRQQRVGRDETLFWIYKFRTMRDDTPNDVPTHLFNDATKHITKIGAFLRKTSLDELPQLINILQGDMSLVGPRPALWNQDDLIEARRKEGATHVVPGLTGWAQVKGRDELPIDVKAKLDGDYVRHMGHRLDLLCLAMTVRNVLLKEGIIEGSVTPPTSVPLKEKEMTHVAKK</sequence>
<dbReference type="Proteomes" id="UP000254060">
    <property type="component" value="Unassembled WGS sequence"/>
</dbReference>